<evidence type="ECO:0000256" key="1">
    <source>
        <dbReference type="SAM" id="MobiDB-lite"/>
    </source>
</evidence>
<dbReference type="EMBL" id="FXAH01000025">
    <property type="protein sequence ID" value="SMF82099.1"/>
    <property type="molecule type" value="Genomic_DNA"/>
</dbReference>
<feature type="region of interest" description="Disordered" evidence="1">
    <location>
        <begin position="63"/>
        <end position="92"/>
    </location>
</feature>
<evidence type="ECO:0000313" key="2">
    <source>
        <dbReference type="EMBL" id="SMF82099.1"/>
    </source>
</evidence>
<dbReference type="GeneID" id="95552171"/>
<dbReference type="Proteomes" id="UP000192911">
    <property type="component" value="Unassembled WGS sequence"/>
</dbReference>
<name>A0A1X7H9C3_TRICW</name>
<gene>
    <name evidence="2" type="ORF">SAMN06295900_1259</name>
</gene>
<proteinExistence type="predicted"/>
<protein>
    <submittedName>
        <fullName evidence="2">Uncharacterized protein</fullName>
    </submittedName>
</protein>
<reference evidence="3" key="1">
    <citation type="submission" date="2017-04" db="EMBL/GenBank/DDBJ databases">
        <authorList>
            <person name="Varghese N."/>
            <person name="Submissions S."/>
        </authorList>
    </citation>
    <scope>NUCLEOTIDE SEQUENCE [LARGE SCALE GENOMIC DNA]</scope>
    <source>
        <strain evidence="3">Ballard 720</strain>
    </source>
</reference>
<organism evidence="2 3">
    <name type="scientific">Trinickia caryophylli</name>
    <name type="common">Paraburkholderia caryophylli</name>
    <dbReference type="NCBI Taxonomy" id="28094"/>
    <lineage>
        <taxon>Bacteria</taxon>
        <taxon>Pseudomonadati</taxon>
        <taxon>Pseudomonadota</taxon>
        <taxon>Betaproteobacteria</taxon>
        <taxon>Burkholderiales</taxon>
        <taxon>Burkholderiaceae</taxon>
        <taxon>Trinickia</taxon>
    </lineage>
</organism>
<dbReference type="RefSeq" id="WP_199187127.1">
    <property type="nucleotide sequence ID" value="NZ_BSQD01000021.1"/>
</dbReference>
<evidence type="ECO:0000313" key="3">
    <source>
        <dbReference type="Proteomes" id="UP000192911"/>
    </source>
</evidence>
<accession>A0A1X7H9C3</accession>
<sequence length="780" mass="84749">MTEDPPGNAPTFESRSSIACCIENRLDSDTSSSSFHSAVSEVFPETPDSFRTPRISTEIALADPPANDGEAAPTNDVSTAQTPAEIAAPQPATAERGRLLDSYLSATRRPLDLERALSAVKLRCAAEVYCKKNQWARFAPRLPKSAAARRRFEALAVMSADDLIADVQANPKRYTRTLLTNLAQHHLLCALNIDVELYQKGIHKAGLYEGLHSVAGRLTALAAAGASAGVSLIPGTGHALKAGQKAVKIIAHELPPNIVNPALTGSLRSVTDVKEAFKRVGGQPVVAAQIEKSPDLATIVRSLEERRGELTRAIQRFREAARLGREHEALGPLVDSFLALHDVADRQYRRRIGLNRTQTYSKGWGMAVNGVAAVGTVVTAAVPVVGQIVGPAVLGAAVPLQWGAGYLDERRNKHRYAFRANTKWADFLSTDAARIHFKDLRCEHLSEAALRRVFITQPEVRIAAVREVYEDALGELLREHAELERKLGASDADDPTPDRTVMSHRARLSHLSAEIQRTKQHAADFESFDAARWAAIPEDSVIGRCLDDLKKLEKANRRARMRRPGESAQIVQRYVQAFHGGVSTGTALPIVDAIGAIDSSYALDDHGHHTHLHPSAEAGTIAAGVTGGAVFTAATGEVRMSKADNKKLLSQTLVDPERARTHEARWVFEAAGRRVDLSATAGYRRHVHSTWDELKLVGRAVRHGLVSGPVGLAHLVRAKWWPGGEHRQAKARLREALDALAQAGLARRPGAGAGRANTISAMKDELYDYEAVRLHLKVKV</sequence>
<keyword evidence="3" id="KW-1185">Reference proteome</keyword>
<dbReference type="AlphaFoldDB" id="A0A1X7H9C3"/>